<organism evidence="1 2">
    <name type="scientific">[Pantoea] beijingensis</name>
    <dbReference type="NCBI Taxonomy" id="1324864"/>
    <lineage>
        <taxon>Bacteria</taxon>
        <taxon>Pseudomonadati</taxon>
        <taxon>Pseudomonadota</taxon>
        <taxon>Gammaproteobacteria</taxon>
        <taxon>Enterobacterales</taxon>
        <taxon>Erwiniaceae</taxon>
        <taxon>Erwinia</taxon>
    </lineage>
</organism>
<dbReference type="RefSeq" id="WP_128176840.1">
    <property type="nucleotide sequence ID" value="NZ_CP071409.1"/>
</dbReference>
<dbReference type="EMBL" id="JMEE01000023">
    <property type="protein sequence ID" value="RWR02306.1"/>
    <property type="molecule type" value="Genomic_DNA"/>
</dbReference>
<accession>A0A443IE47</accession>
<reference evidence="1 2" key="1">
    <citation type="submission" date="2014-04" db="EMBL/GenBank/DDBJ databases">
        <title>Draft genome sequence of Pantoea beijingensis strain LMG 27579, an emerging pathogen to Pleurotus eryngii with potential industrial application.</title>
        <authorList>
            <person name="Xu F."/>
            <person name="Liu Y."/>
            <person name="Wang S."/>
            <person name="Yin Y."/>
            <person name="Ma Y."/>
            <person name="Zhao S."/>
            <person name="Rong C."/>
        </authorList>
    </citation>
    <scope>NUCLEOTIDE SEQUENCE [LARGE SCALE GENOMIC DNA]</scope>
    <source>
        <strain evidence="1 2">LMG 27579</strain>
    </source>
</reference>
<protein>
    <submittedName>
        <fullName evidence="1">Uncharacterized protein</fullName>
    </submittedName>
</protein>
<sequence length="66" mass="7746">MFKLIRSLFYSPEELLQVMSRSDIEESIADGERIIIDEDGNAMVNNLNEEVQRDFDYHVNVLKRAQ</sequence>
<keyword evidence="2" id="KW-1185">Reference proteome</keyword>
<dbReference type="Proteomes" id="UP000288794">
    <property type="component" value="Unassembled WGS sequence"/>
</dbReference>
<comment type="caution">
    <text evidence="1">The sequence shown here is derived from an EMBL/GenBank/DDBJ whole genome shotgun (WGS) entry which is preliminary data.</text>
</comment>
<dbReference type="AlphaFoldDB" id="A0A443IE47"/>
<evidence type="ECO:0000313" key="2">
    <source>
        <dbReference type="Proteomes" id="UP000288794"/>
    </source>
</evidence>
<gene>
    <name evidence="1" type="ORF">ED28_07965</name>
</gene>
<name>A0A443IE47_9GAMM</name>
<proteinExistence type="predicted"/>
<evidence type="ECO:0000313" key="1">
    <source>
        <dbReference type="EMBL" id="RWR02306.1"/>
    </source>
</evidence>